<protein>
    <submittedName>
        <fullName evidence="1">Uncharacterized protein</fullName>
    </submittedName>
</protein>
<dbReference type="AlphaFoldDB" id="A0A2J7QTY6"/>
<reference evidence="1 2" key="1">
    <citation type="submission" date="2017-12" db="EMBL/GenBank/DDBJ databases">
        <title>Hemimetabolous genomes reveal molecular basis of termite eusociality.</title>
        <authorList>
            <person name="Harrison M.C."/>
            <person name="Jongepier E."/>
            <person name="Robertson H.M."/>
            <person name="Arning N."/>
            <person name="Bitard-Feildel T."/>
            <person name="Chao H."/>
            <person name="Childers C.P."/>
            <person name="Dinh H."/>
            <person name="Doddapaneni H."/>
            <person name="Dugan S."/>
            <person name="Gowin J."/>
            <person name="Greiner C."/>
            <person name="Han Y."/>
            <person name="Hu H."/>
            <person name="Hughes D.S.T."/>
            <person name="Huylmans A.-K."/>
            <person name="Kemena C."/>
            <person name="Kremer L.P.M."/>
            <person name="Lee S.L."/>
            <person name="Lopez-Ezquerra A."/>
            <person name="Mallet L."/>
            <person name="Monroy-Kuhn J.M."/>
            <person name="Moser A."/>
            <person name="Murali S.C."/>
            <person name="Muzny D.M."/>
            <person name="Otani S."/>
            <person name="Piulachs M.-D."/>
            <person name="Poelchau M."/>
            <person name="Qu J."/>
            <person name="Schaub F."/>
            <person name="Wada-Katsumata A."/>
            <person name="Worley K.C."/>
            <person name="Xie Q."/>
            <person name="Ylla G."/>
            <person name="Poulsen M."/>
            <person name="Gibbs R.A."/>
            <person name="Schal C."/>
            <person name="Richards S."/>
            <person name="Belles X."/>
            <person name="Korb J."/>
            <person name="Bornberg-Bauer E."/>
        </authorList>
    </citation>
    <scope>NUCLEOTIDE SEQUENCE [LARGE SCALE GENOMIC DNA]</scope>
    <source>
        <tissue evidence="1">Whole body</tissue>
    </source>
</reference>
<comment type="caution">
    <text evidence="1">The sequence shown here is derived from an EMBL/GenBank/DDBJ whole genome shotgun (WGS) entry which is preliminary data.</text>
</comment>
<proteinExistence type="predicted"/>
<dbReference type="Proteomes" id="UP000235965">
    <property type="component" value="Unassembled WGS sequence"/>
</dbReference>
<keyword evidence="2" id="KW-1185">Reference proteome</keyword>
<dbReference type="EMBL" id="NEVH01011192">
    <property type="protein sequence ID" value="PNF32052.1"/>
    <property type="molecule type" value="Genomic_DNA"/>
</dbReference>
<dbReference type="InParanoid" id="A0A2J7QTY6"/>
<accession>A0A2J7QTY6</accession>
<name>A0A2J7QTY6_9NEOP</name>
<evidence type="ECO:0000313" key="2">
    <source>
        <dbReference type="Proteomes" id="UP000235965"/>
    </source>
</evidence>
<evidence type="ECO:0000313" key="1">
    <source>
        <dbReference type="EMBL" id="PNF32052.1"/>
    </source>
</evidence>
<sequence length="79" mass="9092">MFYVGIHLSDFHNFLPYGEEGNVWKNYATGEKIILLSSATHNKETLNREKLRKVHMVATLVIHMTHIRDNIIVLPANCS</sequence>
<gene>
    <name evidence="1" type="ORF">B7P43_G05743</name>
</gene>
<organism evidence="1 2">
    <name type="scientific">Cryptotermes secundus</name>
    <dbReference type="NCBI Taxonomy" id="105785"/>
    <lineage>
        <taxon>Eukaryota</taxon>
        <taxon>Metazoa</taxon>
        <taxon>Ecdysozoa</taxon>
        <taxon>Arthropoda</taxon>
        <taxon>Hexapoda</taxon>
        <taxon>Insecta</taxon>
        <taxon>Pterygota</taxon>
        <taxon>Neoptera</taxon>
        <taxon>Polyneoptera</taxon>
        <taxon>Dictyoptera</taxon>
        <taxon>Blattodea</taxon>
        <taxon>Blattoidea</taxon>
        <taxon>Termitoidae</taxon>
        <taxon>Kalotermitidae</taxon>
        <taxon>Cryptotermitinae</taxon>
        <taxon>Cryptotermes</taxon>
    </lineage>
</organism>